<evidence type="ECO:0000259" key="2">
    <source>
        <dbReference type="Pfam" id="PF14028"/>
    </source>
</evidence>
<evidence type="ECO:0000313" key="3">
    <source>
        <dbReference type="EMBL" id="GAA4687890.1"/>
    </source>
</evidence>
<evidence type="ECO:0000313" key="4">
    <source>
        <dbReference type="Proteomes" id="UP001500843"/>
    </source>
</evidence>
<organism evidence="3 4">
    <name type="scientific">Promicromonospora umidemergens</name>
    <dbReference type="NCBI Taxonomy" id="629679"/>
    <lineage>
        <taxon>Bacteria</taxon>
        <taxon>Bacillati</taxon>
        <taxon>Actinomycetota</taxon>
        <taxon>Actinomycetes</taxon>
        <taxon>Micrococcales</taxon>
        <taxon>Promicromonosporaceae</taxon>
        <taxon>Promicromonospora</taxon>
    </lineage>
</organism>
<dbReference type="InterPro" id="IPR023809">
    <property type="entry name" value="Thiopep_bacteriocin_synth_dom"/>
</dbReference>
<name>A0ABP8WEM5_9MICO</name>
<comment type="caution">
    <text evidence="3">The sequence shown here is derived from an EMBL/GenBank/DDBJ whole genome shotgun (WGS) entry which is preliminary data.</text>
</comment>
<dbReference type="EMBL" id="BAABHM010000002">
    <property type="protein sequence ID" value="GAA4687890.1"/>
    <property type="molecule type" value="Genomic_DNA"/>
</dbReference>
<sequence>MFKAIDAAFIRIGTCSAPSAPPTSGGPGADVRAWLTSAWRESFAAAIELASPSLAAQTRKVLDDPLATAGDLDRVARALGRYARRAASRVTPFGLFAGVAPVAFGPTTKVRLGQEHTACPRPDGQWVADVVGRLESDPTVLQGLSVVANELAFVRDGRLVLDHRPDGGNSRHPNLTEVSVALTEPVLHTMVCARGPIRFADLAQAAVGTFPDAQRADAERMITALVERGFLVTSLRPSPAATNPVAHIAGELDESRLQPLVAEVRNLAERFQIAPAVASGGSWRELAERMRTIQPHERPVGVDTLADVDLMIPTPVIEEAERTADLLMRLAPEPDGRGEWRDYHSRFLERYGPHAVVPLLELLGDTGLGYPATFRGTRLPAPRHESTRDRDGILAALAQRAALERQVEIDLDDALIERVASQPPRVAQAHTELRFEVQAATAEQVDAGDFTLVVAGAARAAGTTTGRFWHLREEASIDQIRDAYRSLPTSTRDALVAQVVVRSLNVRAENVSASPMVLPYVICPDGVTPPGTEPIRLDDLAVTADREGLTLIWTSRGVSVEPVTFTAIELTQAAHPLMRFLCEIPTARAAACTAFDWGTAAALPFLPRARRGHTVLSPARWIVTTDDVGGTGADGVHASLDSWRDRMMVPSGVLLVDMDRRLRLHLDDAADRTLLLEHLAQNDTAVLHEAPPPGALGWIDDRPHELVIPLGSHTPTRSLNVRPALAASGTSTTAPHMPLAGDWLYAKVYGHPDKIDPVLIDHLPRLLDGLGAGTRWWYLPYTDPDPHLRLRIEITEHTAEHVAHQTGRWAQSLRDQGLMSHLVLDTYQPETGRFGTGTTLAAAERFFAADSAAARLQRAATIDAPLAVRKAMTAASLVGIAAVLVGEPDAAVAWLLAKIPRTPSEPPERTTRARAITWTRHVLDEYSEPDDPQRDPQIAEAWQARHSALTEYRSALLGLGTDPAAWIPDLFHLHVIRMLGLLPGAEGECLHLARAGALAWNARRLHEGSCA</sequence>
<proteinExistence type="predicted"/>
<feature type="domain" description="Lantibiotic dehydratase N-terminal" evidence="1">
    <location>
        <begin position="41"/>
        <end position="675"/>
    </location>
</feature>
<reference evidence="4" key="1">
    <citation type="journal article" date="2019" name="Int. J. Syst. Evol. Microbiol.">
        <title>The Global Catalogue of Microorganisms (GCM) 10K type strain sequencing project: providing services to taxonomists for standard genome sequencing and annotation.</title>
        <authorList>
            <consortium name="The Broad Institute Genomics Platform"/>
            <consortium name="The Broad Institute Genome Sequencing Center for Infectious Disease"/>
            <person name="Wu L."/>
            <person name="Ma J."/>
        </authorList>
    </citation>
    <scope>NUCLEOTIDE SEQUENCE [LARGE SCALE GENOMIC DNA]</scope>
    <source>
        <strain evidence="4">JCM 17975</strain>
    </source>
</reference>
<evidence type="ECO:0000259" key="1">
    <source>
        <dbReference type="Pfam" id="PF04738"/>
    </source>
</evidence>
<keyword evidence="4" id="KW-1185">Reference proteome</keyword>
<dbReference type="Pfam" id="PF14028">
    <property type="entry name" value="Lant_dehydr_C"/>
    <property type="match status" value="1"/>
</dbReference>
<accession>A0ABP8WEM5</accession>
<protein>
    <submittedName>
        <fullName evidence="3">Lantibiotic dehydratase</fullName>
    </submittedName>
</protein>
<dbReference type="NCBIfam" id="TIGR03891">
    <property type="entry name" value="thiopep_ocin"/>
    <property type="match status" value="1"/>
</dbReference>
<dbReference type="InterPro" id="IPR006827">
    <property type="entry name" value="Lant_deHydtase_N"/>
</dbReference>
<gene>
    <name evidence="3" type="ORF">GCM10023198_02810</name>
</gene>
<feature type="domain" description="Thiopeptide-type bacteriocin biosynthesis" evidence="2">
    <location>
        <begin position="743"/>
        <end position="994"/>
    </location>
</feature>
<dbReference type="Pfam" id="PF04738">
    <property type="entry name" value="Lant_dehydr_N"/>
    <property type="match status" value="1"/>
</dbReference>
<dbReference type="Proteomes" id="UP001500843">
    <property type="component" value="Unassembled WGS sequence"/>
</dbReference>